<dbReference type="RefSeq" id="XP_012769325.1">
    <property type="nucleotide sequence ID" value="XM_012913871.1"/>
</dbReference>
<gene>
    <name evidence="6" type="ORF">BBBOND_0310420</name>
</gene>
<dbReference type="GO" id="GO:0046872">
    <property type="term" value="F:metal ion binding"/>
    <property type="evidence" value="ECO:0007669"/>
    <property type="project" value="InterPro"/>
</dbReference>
<dbReference type="Proteomes" id="UP000033188">
    <property type="component" value="Chromosome 3"/>
</dbReference>
<dbReference type="VEuPathDB" id="PiroplasmaDB:BBBOND_0310420"/>
<dbReference type="GO" id="GO:0070740">
    <property type="term" value="F:tubulin-glutamic acid ligase activity"/>
    <property type="evidence" value="ECO:0007669"/>
    <property type="project" value="TreeGrafter"/>
</dbReference>
<sequence>MVDMNYTDTASFKARMWPPHLYPAINHATTVRQRCSQTTKRSASIAPTRCKHPTNAAMRRKSFACSKDEQVLRRINDIIGFVDTMDTTKKDITSDDRSTCDSQTGISDQVPASNLVKLLSSRLHELSKLNQSRRTAKSRLANPVDNGIKATGHVAMSGVASNTALSHWGAGGSALAGGKCHDGNHRREYHGANMAWPYRAATLYKRPVINISSAKADAAILKEAAKRLRWDTCEVGAGGDIFWFSTCFTERMLKDQSKALFGITYKKVIVNRFANIQAATRKSLFACLTDIYVRYTEDDPCLYSLATCPKTYLFPKCNRKVLSEMRSGIPMILKPSTGSMGNGIKVVTCPERIPQTIARGDNYICQVYIARPMLLNGRKFDFRLYMVITNIGGGFHALLSTLGLARVCIHPYQLPDSNNCNDKFMHLTNYSINRHHARFQRSADVDDNAGHKRTMRSVLDTLSTTHGINSNEIWAKMVTLSEAAVSILYPTVQINSDPSDAYSFQIMGLDVLLDEDGKMWLLEINANPSLQYMYHENDTVKYDVVDQHVKVSLVEECLKLAHRLRCGSTNKEEMQAWIELRVRIPPEIGDVTALFAEYKSKYKEEDIQCDDWLRFCKDNGLVAAMQDSIQSEHGNKASNGKIDLQETKKIMKNIFLRTHTRRSLNGFPEFLSHMEAIATFIYKKMKYKDPEQLVAEVETEVQSADSQNRRRDHHNIRPAACLRKLVDHMQFYTDFRV</sequence>
<dbReference type="Gene3D" id="3.30.470.20">
    <property type="entry name" value="ATP-grasp fold, B domain"/>
    <property type="match status" value="1"/>
</dbReference>
<keyword evidence="1 6" id="KW-0436">Ligase</keyword>
<feature type="domain" description="ATP-grasp" evidence="5">
    <location>
        <begin position="506"/>
        <end position="553"/>
    </location>
</feature>
<proteinExistence type="predicted"/>
<reference evidence="7" key="1">
    <citation type="journal article" date="2014" name="Nucleic Acids Res.">
        <title>The evolutionary dynamics of variant antigen genes in Babesia reveal a history of genomic innovation underlying host-parasite interaction.</title>
        <authorList>
            <person name="Jackson A.P."/>
            <person name="Otto T.D."/>
            <person name="Darby A."/>
            <person name="Ramaprasad A."/>
            <person name="Xia D."/>
            <person name="Echaide I.E."/>
            <person name="Farber M."/>
            <person name="Gahlot S."/>
            <person name="Gamble J."/>
            <person name="Gupta D."/>
            <person name="Gupta Y."/>
            <person name="Jackson L."/>
            <person name="Malandrin L."/>
            <person name="Malas T.B."/>
            <person name="Moussa E."/>
            <person name="Nair M."/>
            <person name="Reid A.J."/>
            <person name="Sanders M."/>
            <person name="Sharma J."/>
            <person name="Tracey A."/>
            <person name="Quail M.A."/>
            <person name="Weir W."/>
            <person name="Wastling J.M."/>
            <person name="Hall N."/>
            <person name="Willadsen P."/>
            <person name="Lingelbach K."/>
            <person name="Shiels B."/>
            <person name="Tait A."/>
            <person name="Berriman M."/>
            <person name="Allred D.R."/>
            <person name="Pain A."/>
        </authorList>
    </citation>
    <scope>NUCLEOTIDE SEQUENCE [LARGE SCALE GENOMIC DNA]</scope>
    <source>
        <strain evidence="7">Bond</strain>
    </source>
</reference>
<dbReference type="InterPro" id="IPR011761">
    <property type="entry name" value="ATP-grasp"/>
</dbReference>
<evidence type="ECO:0000256" key="3">
    <source>
        <dbReference type="ARBA" id="ARBA00022840"/>
    </source>
</evidence>
<name>A0A061DD65_BABBI</name>
<protein>
    <submittedName>
        <fullName evidence="6">Tubulin-tyrosine ligase family protein, putative</fullName>
    </submittedName>
</protein>
<dbReference type="SUPFAM" id="SSF56059">
    <property type="entry name" value="Glutathione synthetase ATP-binding domain-like"/>
    <property type="match status" value="1"/>
</dbReference>
<dbReference type="GeneID" id="24565680"/>
<evidence type="ECO:0000313" key="6">
    <source>
        <dbReference type="EMBL" id="CDR97139.1"/>
    </source>
</evidence>
<dbReference type="OrthoDB" id="202825at2759"/>
<dbReference type="Pfam" id="PF03133">
    <property type="entry name" value="TTL"/>
    <property type="match status" value="1"/>
</dbReference>
<dbReference type="PANTHER" id="PTHR12241:SF154">
    <property type="entry name" value="TUBULIN POLYGLUTAMYLASE TTLL11"/>
    <property type="match status" value="1"/>
</dbReference>
<evidence type="ECO:0000256" key="4">
    <source>
        <dbReference type="PROSITE-ProRule" id="PRU00409"/>
    </source>
</evidence>
<dbReference type="PROSITE" id="PS51221">
    <property type="entry name" value="TTL"/>
    <property type="match status" value="1"/>
</dbReference>
<dbReference type="GO" id="GO:0000226">
    <property type="term" value="P:microtubule cytoskeleton organization"/>
    <property type="evidence" value="ECO:0007669"/>
    <property type="project" value="TreeGrafter"/>
</dbReference>
<accession>A0A061DD65</accession>
<keyword evidence="2 4" id="KW-0547">Nucleotide-binding</keyword>
<dbReference type="InterPro" id="IPR004344">
    <property type="entry name" value="TTL/TTLL_fam"/>
</dbReference>
<keyword evidence="7" id="KW-1185">Reference proteome</keyword>
<keyword evidence="3 4" id="KW-0067">ATP-binding</keyword>
<dbReference type="GO" id="GO:0036064">
    <property type="term" value="C:ciliary basal body"/>
    <property type="evidence" value="ECO:0007669"/>
    <property type="project" value="TreeGrafter"/>
</dbReference>
<dbReference type="AlphaFoldDB" id="A0A061DD65"/>
<dbReference type="PANTHER" id="PTHR12241">
    <property type="entry name" value="TUBULIN POLYGLUTAMYLASE"/>
    <property type="match status" value="1"/>
</dbReference>
<evidence type="ECO:0000256" key="2">
    <source>
        <dbReference type="ARBA" id="ARBA00022741"/>
    </source>
</evidence>
<dbReference type="EMBL" id="LK391709">
    <property type="protein sequence ID" value="CDR97139.1"/>
    <property type="molecule type" value="Genomic_DNA"/>
</dbReference>
<organism evidence="6 7">
    <name type="scientific">Babesia bigemina</name>
    <dbReference type="NCBI Taxonomy" id="5866"/>
    <lineage>
        <taxon>Eukaryota</taxon>
        <taxon>Sar</taxon>
        <taxon>Alveolata</taxon>
        <taxon>Apicomplexa</taxon>
        <taxon>Aconoidasida</taxon>
        <taxon>Piroplasmida</taxon>
        <taxon>Babesiidae</taxon>
        <taxon>Babesia</taxon>
    </lineage>
</organism>
<evidence type="ECO:0000313" key="7">
    <source>
        <dbReference type="Proteomes" id="UP000033188"/>
    </source>
</evidence>
<dbReference type="GO" id="GO:0015631">
    <property type="term" value="F:tubulin binding"/>
    <property type="evidence" value="ECO:0007669"/>
    <property type="project" value="TreeGrafter"/>
</dbReference>
<dbReference type="GO" id="GO:0005524">
    <property type="term" value="F:ATP binding"/>
    <property type="evidence" value="ECO:0007669"/>
    <property type="project" value="UniProtKB-UniRule"/>
</dbReference>
<evidence type="ECO:0000259" key="5">
    <source>
        <dbReference type="PROSITE" id="PS50975"/>
    </source>
</evidence>
<evidence type="ECO:0000256" key="1">
    <source>
        <dbReference type="ARBA" id="ARBA00022598"/>
    </source>
</evidence>
<dbReference type="PROSITE" id="PS50975">
    <property type="entry name" value="ATP_GRASP"/>
    <property type="match status" value="1"/>
</dbReference>
<dbReference type="KEGG" id="bbig:BBBOND_0310420"/>